<dbReference type="OrthoDB" id="2532955at2759"/>
<accession>A0A507QNS4</accession>
<dbReference type="PANTHER" id="PTHR38110:SF3">
    <property type="entry name" value="THIOESTERASE-LIKE SUPERFAMILY-DOMAIN-CONTAINING PROTEIN"/>
    <property type="match status" value="1"/>
</dbReference>
<dbReference type="Gene3D" id="2.40.160.210">
    <property type="entry name" value="Acyl-CoA thioesterase, double hotdog domain"/>
    <property type="match status" value="1"/>
</dbReference>
<evidence type="ECO:0000313" key="3">
    <source>
        <dbReference type="EMBL" id="TQB68785.1"/>
    </source>
</evidence>
<evidence type="ECO:0000313" key="4">
    <source>
        <dbReference type="Proteomes" id="UP000319663"/>
    </source>
</evidence>
<sequence>MTSTTSNAPAFEEAIAVTPLTSHTYSADLQDSWCIGTVPHGGYTTAVLYRLVKTHFAHTHPTLYKSAPVVPISIQLSFLRRTAAGKAVLTVQDVKLGARTSTLHVTVSQAREGKKKHPQGDRDSATEEALEAKVAGYITVSPPTAEVGASGSTSWTLHPPSLPGSGPNGRVNLSALAAEGRDGVWERSQHDSKSFRWAGQHIEVFSPAKDSAGPERRAIVEQWARFQPGGERKARWTDEAVVYLVDMFPEALDELGRVASSGMSSSHKTEFFWYPTVTLTVEVKKQLPLHGVEWLYSRIHSKVIRNGRTDINVVVLDEEGEIIAVASQVGLVVSASRNIGQRTFKGAKERL</sequence>
<gene>
    <name evidence="3" type="ORF">MPDQ_002827</name>
</gene>
<dbReference type="InterPro" id="IPR052389">
    <property type="entry name" value="Sec_Metab_Biosynth-Assoc"/>
</dbReference>
<dbReference type="InterPro" id="IPR029069">
    <property type="entry name" value="HotDog_dom_sf"/>
</dbReference>
<dbReference type="InterPro" id="IPR049450">
    <property type="entry name" value="ACOT8-like_C"/>
</dbReference>
<protein>
    <recommendedName>
        <fullName evidence="5">Thioesterase domain-containing protein</fullName>
    </recommendedName>
</protein>
<dbReference type="InterPro" id="IPR049449">
    <property type="entry name" value="TesB_ACOT8-like_N"/>
</dbReference>
<dbReference type="Pfam" id="PF20789">
    <property type="entry name" value="4HBT_3C"/>
    <property type="match status" value="1"/>
</dbReference>
<feature type="domain" description="Acyl-CoA thioesterase-like C-terminal" evidence="2">
    <location>
        <begin position="195"/>
        <end position="332"/>
    </location>
</feature>
<evidence type="ECO:0000259" key="2">
    <source>
        <dbReference type="Pfam" id="PF20789"/>
    </source>
</evidence>
<proteinExistence type="predicted"/>
<comment type="caution">
    <text evidence="3">The sequence shown here is derived from an EMBL/GenBank/DDBJ whole genome shotgun (WGS) entry which is preliminary data.</text>
</comment>
<name>A0A507QNS4_MONPU</name>
<dbReference type="InterPro" id="IPR042171">
    <property type="entry name" value="Acyl-CoA_hotdog"/>
</dbReference>
<dbReference type="Pfam" id="PF13622">
    <property type="entry name" value="4HBT_3"/>
    <property type="match status" value="1"/>
</dbReference>
<evidence type="ECO:0008006" key="5">
    <source>
        <dbReference type="Google" id="ProtNLM"/>
    </source>
</evidence>
<dbReference type="STRING" id="5098.A0A507QNS4"/>
<keyword evidence="4" id="KW-1185">Reference proteome</keyword>
<feature type="domain" description="Acyl-CoA thioesterase-like N-terminal HotDog" evidence="1">
    <location>
        <begin position="30"/>
        <end position="110"/>
    </location>
</feature>
<evidence type="ECO:0000259" key="1">
    <source>
        <dbReference type="Pfam" id="PF13622"/>
    </source>
</evidence>
<dbReference type="Proteomes" id="UP000319663">
    <property type="component" value="Unassembled WGS sequence"/>
</dbReference>
<dbReference type="EMBL" id="VIFY01000190">
    <property type="protein sequence ID" value="TQB68785.1"/>
    <property type="molecule type" value="Genomic_DNA"/>
</dbReference>
<dbReference type="AlphaFoldDB" id="A0A507QNS4"/>
<dbReference type="PANTHER" id="PTHR38110">
    <property type="entry name" value="CHROMOSOME 23, WHOLE GENOME SHOTGUN SEQUENCE"/>
    <property type="match status" value="1"/>
</dbReference>
<dbReference type="SUPFAM" id="SSF54637">
    <property type="entry name" value="Thioesterase/thiol ester dehydrase-isomerase"/>
    <property type="match status" value="1"/>
</dbReference>
<reference evidence="3 4" key="1">
    <citation type="submission" date="2019-06" db="EMBL/GenBank/DDBJ databases">
        <title>Wine fermentation using esterase from Monascus purpureus.</title>
        <authorList>
            <person name="Geng C."/>
            <person name="Zhang Y."/>
        </authorList>
    </citation>
    <scope>NUCLEOTIDE SEQUENCE [LARGE SCALE GENOMIC DNA]</scope>
    <source>
        <strain evidence="3">HQ1</strain>
    </source>
</reference>
<organism evidence="3 4">
    <name type="scientific">Monascus purpureus</name>
    <name type="common">Red mold</name>
    <name type="synonym">Monascus anka</name>
    <dbReference type="NCBI Taxonomy" id="5098"/>
    <lineage>
        <taxon>Eukaryota</taxon>
        <taxon>Fungi</taxon>
        <taxon>Dikarya</taxon>
        <taxon>Ascomycota</taxon>
        <taxon>Pezizomycotina</taxon>
        <taxon>Eurotiomycetes</taxon>
        <taxon>Eurotiomycetidae</taxon>
        <taxon>Eurotiales</taxon>
        <taxon>Aspergillaceae</taxon>
        <taxon>Monascus</taxon>
    </lineage>
</organism>